<dbReference type="AlphaFoldDB" id="A0A9P6E2F6"/>
<evidence type="ECO:0000313" key="1">
    <source>
        <dbReference type="EMBL" id="KAF9521124.1"/>
    </source>
</evidence>
<name>A0A9P6E2F6_9AGAM</name>
<organism evidence="1 2">
    <name type="scientific">Hydnum rufescens UP504</name>
    <dbReference type="NCBI Taxonomy" id="1448309"/>
    <lineage>
        <taxon>Eukaryota</taxon>
        <taxon>Fungi</taxon>
        <taxon>Dikarya</taxon>
        <taxon>Basidiomycota</taxon>
        <taxon>Agaricomycotina</taxon>
        <taxon>Agaricomycetes</taxon>
        <taxon>Cantharellales</taxon>
        <taxon>Hydnaceae</taxon>
        <taxon>Hydnum</taxon>
    </lineage>
</organism>
<reference evidence="1" key="1">
    <citation type="journal article" date="2020" name="Nat. Commun.">
        <title>Large-scale genome sequencing of mycorrhizal fungi provides insights into the early evolution of symbiotic traits.</title>
        <authorList>
            <person name="Miyauchi S."/>
            <person name="Kiss E."/>
            <person name="Kuo A."/>
            <person name="Drula E."/>
            <person name="Kohler A."/>
            <person name="Sanchez-Garcia M."/>
            <person name="Morin E."/>
            <person name="Andreopoulos B."/>
            <person name="Barry K.W."/>
            <person name="Bonito G."/>
            <person name="Buee M."/>
            <person name="Carver A."/>
            <person name="Chen C."/>
            <person name="Cichocki N."/>
            <person name="Clum A."/>
            <person name="Culley D."/>
            <person name="Crous P.W."/>
            <person name="Fauchery L."/>
            <person name="Girlanda M."/>
            <person name="Hayes R.D."/>
            <person name="Keri Z."/>
            <person name="LaButti K."/>
            <person name="Lipzen A."/>
            <person name="Lombard V."/>
            <person name="Magnuson J."/>
            <person name="Maillard F."/>
            <person name="Murat C."/>
            <person name="Nolan M."/>
            <person name="Ohm R.A."/>
            <person name="Pangilinan J."/>
            <person name="Pereira M.F."/>
            <person name="Perotto S."/>
            <person name="Peter M."/>
            <person name="Pfister S."/>
            <person name="Riley R."/>
            <person name="Sitrit Y."/>
            <person name="Stielow J.B."/>
            <person name="Szollosi G."/>
            <person name="Zifcakova L."/>
            <person name="Stursova M."/>
            <person name="Spatafora J.W."/>
            <person name="Tedersoo L."/>
            <person name="Vaario L.M."/>
            <person name="Yamada A."/>
            <person name="Yan M."/>
            <person name="Wang P."/>
            <person name="Xu J."/>
            <person name="Bruns T."/>
            <person name="Baldrian P."/>
            <person name="Vilgalys R."/>
            <person name="Dunand C."/>
            <person name="Henrissat B."/>
            <person name="Grigoriev I.V."/>
            <person name="Hibbett D."/>
            <person name="Nagy L.G."/>
            <person name="Martin F.M."/>
        </authorList>
    </citation>
    <scope>NUCLEOTIDE SEQUENCE</scope>
    <source>
        <strain evidence="1">UP504</strain>
    </source>
</reference>
<keyword evidence="2" id="KW-1185">Reference proteome</keyword>
<sequence length="52" mass="6182">IAKWPLRTPLQVICDELSSQCKLERERREDKLRLAQIVFGKREVSAHTLEYQ</sequence>
<feature type="non-terminal residue" evidence="1">
    <location>
        <position position="1"/>
    </location>
</feature>
<gene>
    <name evidence="1" type="ORF">BS47DRAFT_1335224</name>
</gene>
<dbReference type="EMBL" id="MU128909">
    <property type="protein sequence ID" value="KAF9521124.1"/>
    <property type="molecule type" value="Genomic_DNA"/>
</dbReference>
<proteinExistence type="predicted"/>
<comment type="caution">
    <text evidence="1">The sequence shown here is derived from an EMBL/GenBank/DDBJ whole genome shotgun (WGS) entry which is preliminary data.</text>
</comment>
<accession>A0A9P6E2F6</accession>
<dbReference type="Proteomes" id="UP000886523">
    <property type="component" value="Unassembled WGS sequence"/>
</dbReference>
<evidence type="ECO:0000313" key="2">
    <source>
        <dbReference type="Proteomes" id="UP000886523"/>
    </source>
</evidence>
<protein>
    <submittedName>
        <fullName evidence="1">Uncharacterized protein</fullName>
    </submittedName>
</protein>
<feature type="non-terminal residue" evidence="1">
    <location>
        <position position="52"/>
    </location>
</feature>